<evidence type="ECO:0000256" key="1">
    <source>
        <dbReference type="SAM" id="Phobius"/>
    </source>
</evidence>
<dbReference type="AlphaFoldDB" id="A0A2M6UUM6"/>
<protein>
    <recommendedName>
        <fullName evidence="4">Cell division protein FtsL</fullName>
    </recommendedName>
</protein>
<keyword evidence="1" id="KW-0472">Membrane</keyword>
<evidence type="ECO:0000313" key="2">
    <source>
        <dbReference type="EMBL" id="PIT69827.1"/>
    </source>
</evidence>
<feature type="transmembrane region" description="Helical" evidence="1">
    <location>
        <begin position="6"/>
        <end position="23"/>
    </location>
</feature>
<gene>
    <name evidence="2" type="ORF">CER18_02095</name>
</gene>
<reference evidence="2 3" key="1">
    <citation type="submission" date="2017-06" db="EMBL/GenBank/DDBJ databases">
        <title>Draft genome of Bartonella tribocorum strain L103, isolated from a rodent in Laos.</title>
        <authorList>
            <person name="Hadjadj L."/>
            <person name="Jiyipong T."/>
            <person name="Morand S."/>
            <person name="Diene S.M."/>
            <person name="Rolain J.-M."/>
        </authorList>
    </citation>
    <scope>NUCLEOTIDE SEQUENCE [LARGE SCALE GENOMIC DNA]</scope>
    <source>
        <strain evidence="2 3">L103</strain>
    </source>
</reference>
<evidence type="ECO:0008006" key="4">
    <source>
        <dbReference type="Google" id="ProtNLM"/>
    </source>
</evidence>
<dbReference type="RefSeq" id="WP_100128459.1">
    <property type="nucleotide sequence ID" value="NZ_CADDYI010000003.1"/>
</dbReference>
<comment type="caution">
    <text evidence="2">The sequence shown here is derived from an EMBL/GenBank/DDBJ whole genome shotgun (WGS) entry which is preliminary data.</text>
</comment>
<evidence type="ECO:0000313" key="3">
    <source>
        <dbReference type="Proteomes" id="UP000229839"/>
    </source>
</evidence>
<organism evidence="2 3">
    <name type="scientific">Bartonella tribocorum</name>
    <dbReference type="NCBI Taxonomy" id="85701"/>
    <lineage>
        <taxon>Bacteria</taxon>
        <taxon>Pseudomonadati</taxon>
        <taxon>Pseudomonadota</taxon>
        <taxon>Alphaproteobacteria</taxon>
        <taxon>Hyphomicrobiales</taxon>
        <taxon>Bartonellaceae</taxon>
        <taxon>Bartonella</taxon>
    </lineage>
</organism>
<dbReference type="STRING" id="85701.BM1374166_01525"/>
<dbReference type="OrthoDB" id="7165680at2"/>
<keyword evidence="1" id="KW-1133">Transmembrane helix</keyword>
<accession>A0A2M6UUM6</accession>
<sequence>MTVFRTFDMILVMIMICMAGLTYKVKYDVQKRMSEVRHLEHEIAAAKNTVSLLHAEWAVMIKPSRMQKLAKRYQKELELEVIQPRQIVEFKDIPVREYDPIEEVIKQNILEDNQDIGAHNRAFQVKRVVQKGVQQ</sequence>
<proteinExistence type="predicted"/>
<dbReference type="Proteomes" id="UP000229839">
    <property type="component" value="Unassembled WGS sequence"/>
</dbReference>
<keyword evidence="1" id="KW-0812">Transmembrane</keyword>
<dbReference type="EMBL" id="NJGE01000003">
    <property type="protein sequence ID" value="PIT69827.1"/>
    <property type="molecule type" value="Genomic_DNA"/>
</dbReference>
<name>A0A2M6UUM6_9HYPH</name>